<dbReference type="GO" id="GO:0016020">
    <property type="term" value="C:membrane"/>
    <property type="evidence" value="ECO:0007669"/>
    <property type="project" value="UniProtKB-SubCell"/>
</dbReference>
<evidence type="ECO:0000256" key="2">
    <source>
        <dbReference type="ARBA" id="ARBA00022481"/>
    </source>
</evidence>
<reference evidence="7 8" key="1">
    <citation type="submission" date="2018-10" db="EMBL/GenBank/DDBJ databases">
        <title>Effects of UV and annual dynamics of microbial communities in freshwater RAS systems.</title>
        <authorList>
            <person name="Bekkelund A.K."/>
            <person name="Hansen B.R."/>
            <person name="Stokken H."/>
            <person name="Eriksen B.F."/>
            <person name="Kashulin N.A."/>
        </authorList>
    </citation>
    <scope>NUCLEOTIDE SEQUENCE [LARGE SCALE GENOMIC DNA]</scope>
    <source>
        <strain evidence="7 8">BHSEK</strain>
    </source>
</reference>
<dbReference type="NCBIfam" id="TIGR02532">
    <property type="entry name" value="IV_pilin_GFxxxE"/>
    <property type="match status" value="1"/>
</dbReference>
<protein>
    <submittedName>
        <fullName evidence="7">Type II secretion system protein</fullName>
    </submittedName>
</protein>
<dbReference type="EMBL" id="CP033019">
    <property type="protein sequence ID" value="AYM77103.1"/>
    <property type="molecule type" value="Genomic_DNA"/>
</dbReference>
<accession>A0A3G2EAW9</accession>
<evidence type="ECO:0000313" key="8">
    <source>
        <dbReference type="Proteomes" id="UP000279594"/>
    </source>
</evidence>
<evidence type="ECO:0000256" key="5">
    <source>
        <dbReference type="ARBA" id="ARBA00023136"/>
    </source>
</evidence>
<evidence type="ECO:0000256" key="1">
    <source>
        <dbReference type="ARBA" id="ARBA00004167"/>
    </source>
</evidence>
<keyword evidence="4 6" id="KW-1133">Transmembrane helix</keyword>
<dbReference type="PANTHER" id="PTHR30093:SF44">
    <property type="entry name" value="TYPE II SECRETION SYSTEM CORE PROTEIN G"/>
    <property type="match status" value="1"/>
</dbReference>
<keyword evidence="5 6" id="KW-0472">Membrane</keyword>
<keyword evidence="8" id="KW-1185">Reference proteome</keyword>
<organism evidence="7 8">
    <name type="scientific">Janthinobacterium agaricidamnosum</name>
    <dbReference type="NCBI Taxonomy" id="55508"/>
    <lineage>
        <taxon>Bacteria</taxon>
        <taxon>Pseudomonadati</taxon>
        <taxon>Pseudomonadota</taxon>
        <taxon>Betaproteobacteria</taxon>
        <taxon>Burkholderiales</taxon>
        <taxon>Oxalobacteraceae</taxon>
        <taxon>Janthinobacterium</taxon>
    </lineage>
</organism>
<dbReference type="Pfam" id="PF07963">
    <property type="entry name" value="N_methyl"/>
    <property type="match status" value="1"/>
</dbReference>
<dbReference type="PANTHER" id="PTHR30093">
    <property type="entry name" value="GENERAL SECRETION PATHWAY PROTEIN G"/>
    <property type="match status" value="1"/>
</dbReference>
<evidence type="ECO:0000313" key="7">
    <source>
        <dbReference type="EMBL" id="AYM77103.1"/>
    </source>
</evidence>
<keyword evidence="3 6" id="KW-0812">Transmembrane</keyword>
<proteinExistence type="predicted"/>
<dbReference type="InterPro" id="IPR012902">
    <property type="entry name" value="N_methyl_site"/>
</dbReference>
<sequence>MKKSLRSMKSGSQAGFTLIELVVVIVILGILAATAIPKFVDMSTDARIAKMQAAAGALKSGSALFHAQWLVKGSPADAVAVNMEGTDIKGISGYPGIASPGIASAAGGLVDYDTTTVAATGTVLTVLPDNKHTSCKVTYTTAVAASGTTPVLPAVVDATALTSANCS</sequence>
<keyword evidence="2" id="KW-0488">Methylation</keyword>
<dbReference type="SUPFAM" id="SSF54523">
    <property type="entry name" value="Pili subunits"/>
    <property type="match status" value="1"/>
</dbReference>
<comment type="subcellular location">
    <subcellularLocation>
        <location evidence="1">Membrane</location>
        <topology evidence="1">Single-pass membrane protein</topology>
    </subcellularLocation>
</comment>
<dbReference type="Gene3D" id="3.30.700.10">
    <property type="entry name" value="Glycoprotein, Type 4 Pilin"/>
    <property type="match status" value="1"/>
</dbReference>
<evidence type="ECO:0000256" key="4">
    <source>
        <dbReference type="ARBA" id="ARBA00022989"/>
    </source>
</evidence>
<gene>
    <name evidence="7" type="ORF">D9M09_15815</name>
</gene>
<dbReference type="AlphaFoldDB" id="A0A3G2EAW9"/>
<dbReference type="Proteomes" id="UP000279594">
    <property type="component" value="Chromosome"/>
</dbReference>
<feature type="transmembrane region" description="Helical" evidence="6">
    <location>
        <begin position="21"/>
        <end position="40"/>
    </location>
</feature>
<evidence type="ECO:0000256" key="6">
    <source>
        <dbReference type="SAM" id="Phobius"/>
    </source>
</evidence>
<name>A0A3G2EAW9_9BURK</name>
<evidence type="ECO:0000256" key="3">
    <source>
        <dbReference type="ARBA" id="ARBA00022692"/>
    </source>
</evidence>
<dbReference type="InterPro" id="IPR045584">
    <property type="entry name" value="Pilin-like"/>
</dbReference>
<dbReference type="PROSITE" id="PS00409">
    <property type="entry name" value="PROKAR_NTER_METHYL"/>
    <property type="match status" value="1"/>
</dbReference>